<evidence type="ECO:0000313" key="15">
    <source>
        <dbReference type="Proteomes" id="UP000249688"/>
    </source>
</evidence>
<comment type="catalytic activity">
    <reaction evidence="1">
        <text>ATP + protein L-histidine = ADP + protein N-phospho-L-histidine.</text>
        <dbReference type="EC" id="2.7.13.3"/>
    </reaction>
</comment>
<keyword evidence="4" id="KW-1003">Cell membrane</keyword>
<name>A0A2W7IIU8_9PROT</name>
<evidence type="ECO:0000256" key="1">
    <source>
        <dbReference type="ARBA" id="ARBA00000085"/>
    </source>
</evidence>
<protein>
    <recommendedName>
        <fullName evidence="3">histidine kinase</fullName>
        <ecNumber evidence="3">2.7.13.3</ecNumber>
    </recommendedName>
</protein>
<dbReference type="RefSeq" id="WP_245903458.1">
    <property type="nucleotide sequence ID" value="NZ_QKYU01000012.1"/>
</dbReference>
<evidence type="ECO:0000256" key="11">
    <source>
        <dbReference type="ARBA" id="ARBA00023136"/>
    </source>
</evidence>
<keyword evidence="10" id="KW-0902">Two-component regulatory system</keyword>
<dbReference type="GO" id="GO:0004721">
    <property type="term" value="F:phosphoprotein phosphatase activity"/>
    <property type="evidence" value="ECO:0007669"/>
    <property type="project" value="TreeGrafter"/>
</dbReference>
<evidence type="ECO:0000256" key="5">
    <source>
        <dbReference type="ARBA" id="ARBA00022553"/>
    </source>
</evidence>
<keyword evidence="6" id="KW-0808">Transferase</keyword>
<keyword evidence="7" id="KW-0547">Nucleotide-binding</keyword>
<dbReference type="FunFam" id="1.10.287.130:FF:000008">
    <property type="entry name" value="Two-component sensor histidine kinase"/>
    <property type="match status" value="1"/>
</dbReference>
<dbReference type="PANTHER" id="PTHR45453">
    <property type="entry name" value="PHOSPHATE REGULON SENSOR PROTEIN PHOR"/>
    <property type="match status" value="1"/>
</dbReference>
<dbReference type="SUPFAM" id="SSF47384">
    <property type="entry name" value="Homodimeric domain of signal transducing histidine kinase"/>
    <property type="match status" value="1"/>
</dbReference>
<keyword evidence="12" id="KW-0812">Transmembrane</keyword>
<evidence type="ECO:0000256" key="8">
    <source>
        <dbReference type="ARBA" id="ARBA00022777"/>
    </source>
</evidence>
<dbReference type="AlphaFoldDB" id="A0A2W7IIU8"/>
<evidence type="ECO:0000256" key="9">
    <source>
        <dbReference type="ARBA" id="ARBA00022840"/>
    </source>
</evidence>
<organism evidence="14 15">
    <name type="scientific">Humitalea rosea</name>
    <dbReference type="NCBI Taxonomy" id="990373"/>
    <lineage>
        <taxon>Bacteria</taxon>
        <taxon>Pseudomonadati</taxon>
        <taxon>Pseudomonadota</taxon>
        <taxon>Alphaproteobacteria</taxon>
        <taxon>Acetobacterales</taxon>
        <taxon>Roseomonadaceae</taxon>
        <taxon>Humitalea</taxon>
    </lineage>
</organism>
<dbReference type="InterPro" id="IPR003661">
    <property type="entry name" value="HisK_dim/P_dom"/>
</dbReference>
<dbReference type="InterPro" id="IPR050351">
    <property type="entry name" value="BphY/WalK/GraS-like"/>
</dbReference>
<evidence type="ECO:0000256" key="4">
    <source>
        <dbReference type="ARBA" id="ARBA00022475"/>
    </source>
</evidence>
<dbReference type="Pfam" id="PF02518">
    <property type="entry name" value="HATPase_c"/>
    <property type="match status" value="1"/>
</dbReference>
<evidence type="ECO:0000259" key="13">
    <source>
        <dbReference type="PROSITE" id="PS50109"/>
    </source>
</evidence>
<dbReference type="PRINTS" id="PR00344">
    <property type="entry name" value="BCTRLSENSOR"/>
</dbReference>
<dbReference type="EC" id="2.7.13.3" evidence="3"/>
<keyword evidence="11 12" id="KW-0472">Membrane</keyword>
<comment type="caution">
    <text evidence="14">The sequence shown here is derived from an EMBL/GenBank/DDBJ whole genome shotgun (WGS) entry which is preliminary data.</text>
</comment>
<keyword evidence="5" id="KW-0597">Phosphoprotein</keyword>
<feature type="domain" description="Histidine kinase" evidence="13">
    <location>
        <begin position="237"/>
        <end position="458"/>
    </location>
</feature>
<keyword evidence="15" id="KW-1185">Reference proteome</keyword>
<accession>A0A2W7IIU8</accession>
<evidence type="ECO:0000256" key="7">
    <source>
        <dbReference type="ARBA" id="ARBA00022741"/>
    </source>
</evidence>
<dbReference type="Pfam" id="PF00512">
    <property type="entry name" value="HisKA"/>
    <property type="match status" value="1"/>
</dbReference>
<dbReference type="InterPro" id="IPR036890">
    <property type="entry name" value="HATPase_C_sf"/>
</dbReference>
<feature type="transmembrane region" description="Helical" evidence="12">
    <location>
        <begin position="12"/>
        <end position="31"/>
    </location>
</feature>
<evidence type="ECO:0000256" key="12">
    <source>
        <dbReference type="SAM" id="Phobius"/>
    </source>
</evidence>
<dbReference type="GO" id="GO:0016036">
    <property type="term" value="P:cellular response to phosphate starvation"/>
    <property type="evidence" value="ECO:0007669"/>
    <property type="project" value="TreeGrafter"/>
</dbReference>
<comment type="subcellular location">
    <subcellularLocation>
        <location evidence="2">Cell membrane</location>
    </subcellularLocation>
</comment>
<dbReference type="SMART" id="SM00387">
    <property type="entry name" value="HATPase_c"/>
    <property type="match status" value="1"/>
</dbReference>
<dbReference type="GO" id="GO:0000155">
    <property type="term" value="F:phosphorelay sensor kinase activity"/>
    <property type="evidence" value="ECO:0007669"/>
    <property type="project" value="InterPro"/>
</dbReference>
<keyword evidence="8 14" id="KW-0418">Kinase</keyword>
<dbReference type="SUPFAM" id="SSF55874">
    <property type="entry name" value="ATPase domain of HSP90 chaperone/DNA topoisomerase II/histidine kinase"/>
    <property type="match status" value="1"/>
</dbReference>
<gene>
    <name evidence="14" type="ORF">C8P66_112116</name>
</gene>
<dbReference type="FunFam" id="3.30.565.10:FF:000006">
    <property type="entry name" value="Sensor histidine kinase WalK"/>
    <property type="match status" value="1"/>
</dbReference>
<keyword evidence="12" id="KW-1133">Transmembrane helix</keyword>
<dbReference type="PANTHER" id="PTHR45453:SF1">
    <property type="entry name" value="PHOSPHATE REGULON SENSOR PROTEIN PHOR"/>
    <property type="match status" value="1"/>
</dbReference>
<sequence length="459" mass="48105">MRGRPKPGRVFSAAMLIGGPPAGVLLALSLLDLLAPAPAMLAIAACAAAALGVARLWLGNLAALAAAVERAAAGDGRLPEPAGPLLPAVAEVADGVARLARTLAERGGLVARLTAADAAIVEALPDPLLVLSAAREPLRANAAARSLFGGLISSKTGGEIAALLRHPTLAEAVERASASGEVQRVDLVLPLPVPRDLSVQVTPLDPPLADGGQLLVLLADRTRERAVDRMRADFVTNASHELRTPLASLLGFIETLRGPAEDDPVATKRFLGIMAEQAERMRRLIDDLLGLSRIELSEHQPPSGLADISDIAIAEAEAMTPLLAARKVTLLREVTQGCIARPADAEQIAQVVRNLMENAIRHGRMGGQVILKVEQVASPRPGVMLSIADDGPGIAREHIPRLTERFYRVDSGRSRAAGGTGLGLAIVKHIVNRHRGQLLIESEPGEGAVFKVWLPGEVA</sequence>
<dbReference type="CDD" id="cd00082">
    <property type="entry name" value="HisKA"/>
    <property type="match status" value="1"/>
</dbReference>
<reference evidence="14 15" key="1">
    <citation type="submission" date="2018-06" db="EMBL/GenBank/DDBJ databases">
        <title>Genomic Encyclopedia of Archaeal and Bacterial Type Strains, Phase II (KMG-II): from individual species to whole genera.</title>
        <authorList>
            <person name="Goeker M."/>
        </authorList>
    </citation>
    <scope>NUCLEOTIDE SEQUENCE [LARGE SCALE GENOMIC DNA]</scope>
    <source>
        <strain evidence="14 15">DSM 24525</strain>
    </source>
</reference>
<dbReference type="Gene3D" id="3.30.565.10">
    <property type="entry name" value="Histidine kinase-like ATPase, C-terminal domain"/>
    <property type="match status" value="1"/>
</dbReference>
<dbReference type="CDD" id="cd00075">
    <property type="entry name" value="HATPase"/>
    <property type="match status" value="1"/>
</dbReference>
<dbReference type="GO" id="GO:0005524">
    <property type="term" value="F:ATP binding"/>
    <property type="evidence" value="ECO:0007669"/>
    <property type="project" value="UniProtKB-KW"/>
</dbReference>
<dbReference type="SMART" id="SM00388">
    <property type="entry name" value="HisKA"/>
    <property type="match status" value="1"/>
</dbReference>
<dbReference type="Proteomes" id="UP000249688">
    <property type="component" value="Unassembled WGS sequence"/>
</dbReference>
<proteinExistence type="predicted"/>
<evidence type="ECO:0000256" key="2">
    <source>
        <dbReference type="ARBA" id="ARBA00004236"/>
    </source>
</evidence>
<dbReference type="PROSITE" id="PS50109">
    <property type="entry name" value="HIS_KIN"/>
    <property type="match status" value="1"/>
</dbReference>
<evidence type="ECO:0000256" key="6">
    <source>
        <dbReference type="ARBA" id="ARBA00022679"/>
    </source>
</evidence>
<dbReference type="InterPro" id="IPR036097">
    <property type="entry name" value="HisK_dim/P_sf"/>
</dbReference>
<dbReference type="GO" id="GO:0005886">
    <property type="term" value="C:plasma membrane"/>
    <property type="evidence" value="ECO:0007669"/>
    <property type="project" value="UniProtKB-SubCell"/>
</dbReference>
<evidence type="ECO:0000256" key="3">
    <source>
        <dbReference type="ARBA" id="ARBA00012438"/>
    </source>
</evidence>
<keyword evidence="9" id="KW-0067">ATP-binding</keyword>
<dbReference type="InterPro" id="IPR005467">
    <property type="entry name" value="His_kinase_dom"/>
</dbReference>
<evidence type="ECO:0000313" key="14">
    <source>
        <dbReference type="EMBL" id="PZW45099.1"/>
    </source>
</evidence>
<dbReference type="InterPro" id="IPR004358">
    <property type="entry name" value="Sig_transdc_His_kin-like_C"/>
</dbReference>
<dbReference type="InterPro" id="IPR003594">
    <property type="entry name" value="HATPase_dom"/>
</dbReference>
<dbReference type="EMBL" id="QKYU01000012">
    <property type="protein sequence ID" value="PZW45099.1"/>
    <property type="molecule type" value="Genomic_DNA"/>
</dbReference>
<dbReference type="Gene3D" id="1.10.287.130">
    <property type="match status" value="1"/>
</dbReference>
<evidence type="ECO:0000256" key="10">
    <source>
        <dbReference type="ARBA" id="ARBA00023012"/>
    </source>
</evidence>